<reference evidence="2" key="1">
    <citation type="submission" date="2016-10" db="EMBL/GenBank/DDBJ databases">
        <authorList>
            <person name="Benchimol M."/>
            <person name="Almeida L.G."/>
            <person name="Vasconcelos A.T."/>
            <person name="Perreira-Neves A."/>
            <person name="Rosa I.A."/>
            <person name="Tasca T."/>
            <person name="Bogo M.R."/>
            <person name="de Souza W."/>
        </authorList>
    </citation>
    <scope>NUCLEOTIDE SEQUENCE [LARGE SCALE GENOMIC DNA]</scope>
    <source>
        <strain evidence="2">K</strain>
    </source>
</reference>
<dbReference type="GeneID" id="94828637"/>
<dbReference type="Proteomes" id="UP000179807">
    <property type="component" value="Unassembled WGS sequence"/>
</dbReference>
<comment type="caution">
    <text evidence="2">The sequence shown here is derived from an EMBL/GenBank/DDBJ whole genome shotgun (WGS) entry which is preliminary data.</text>
</comment>
<dbReference type="InterPro" id="IPR022617">
    <property type="entry name" value="Rad60/SUMO-like_dom"/>
</dbReference>
<dbReference type="CDD" id="cd17039">
    <property type="entry name" value="Ubl_ubiquitin_like"/>
    <property type="match status" value="1"/>
</dbReference>
<organism evidence="2 3">
    <name type="scientific">Tritrichomonas foetus</name>
    <dbReference type="NCBI Taxonomy" id="1144522"/>
    <lineage>
        <taxon>Eukaryota</taxon>
        <taxon>Metamonada</taxon>
        <taxon>Parabasalia</taxon>
        <taxon>Tritrichomonadida</taxon>
        <taxon>Tritrichomonadidae</taxon>
        <taxon>Tritrichomonas</taxon>
    </lineage>
</organism>
<dbReference type="AlphaFoldDB" id="A0A1J4JN26"/>
<feature type="domain" description="Ubiquitin-like" evidence="1">
    <location>
        <begin position="17"/>
        <end position="89"/>
    </location>
</feature>
<dbReference type="VEuPathDB" id="TrichDB:TRFO_07840"/>
<protein>
    <recommendedName>
        <fullName evidence="1">Ubiquitin-like domain-containing protein</fullName>
    </recommendedName>
</protein>
<evidence type="ECO:0000313" key="2">
    <source>
        <dbReference type="EMBL" id="OHT00529.1"/>
    </source>
</evidence>
<dbReference type="Pfam" id="PF11976">
    <property type="entry name" value="Rad60-SLD"/>
    <property type="match status" value="1"/>
</dbReference>
<name>A0A1J4JN26_9EUKA</name>
<dbReference type="SUPFAM" id="SSF54236">
    <property type="entry name" value="Ubiquitin-like"/>
    <property type="match status" value="1"/>
</dbReference>
<evidence type="ECO:0000259" key="1">
    <source>
        <dbReference type="PROSITE" id="PS50053"/>
    </source>
</evidence>
<gene>
    <name evidence="2" type="ORF">TRFO_07840</name>
</gene>
<dbReference type="InterPro" id="IPR000626">
    <property type="entry name" value="Ubiquitin-like_dom"/>
</dbReference>
<sequence length="163" mass="18302">MIMNDCLEASTKTITEITIEMAPYDDLTEEPHLRFTVDEDSPICSFIDFLNEKFTIPPNIVRLSFNGNELDPDTTFAENGIKENDRLTIDFEANDFHPASANATLLEAANILSQVQIQAAIVQMALNGDDMEDASQKVKEFIELCEKIAPELSEKADVLPKRY</sequence>
<accession>A0A1J4JN26</accession>
<proteinExistence type="predicted"/>
<keyword evidence="3" id="KW-1185">Reference proteome</keyword>
<dbReference type="PROSITE" id="PS50053">
    <property type="entry name" value="UBIQUITIN_2"/>
    <property type="match status" value="1"/>
</dbReference>
<dbReference type="RefSeq" id="XP_068353665.1">
    <property type="nucleotide sequence ID" value="XM_068493933.1"/>
</dbReference>
<evidence type="ECO:0000313" key="3">
    <source>
        <dbReference type="Proteomes" id="UP000179807"/>
    </source>
</evidence>
<dbReference type="EMBL" id="MLAK01000949">
    <property type="protein sequence ID" value="OHT00529.1"/>
    <property type="molecule type" value="Genomic_DNA"/>
</dbReference>
<dbReference type="InterPro" id="IPR029071">
    <property type="entry name" value="Ubiquitin-like_domsf"/>
</dbReference>
<dbReference type="Gene3D" id="3.10.20.90">
    <property type="entry name" value="Phosphatidylinositol 3-kinase Catalytic Subunit, Chain A, domain 1"/>
    <property type="match status" value="1"/>
</dbReference>